<dbReference type="InterPro" id="IPR013096">
    <property type="entry name" value="Cupin_2"/>
</dbReference>
<dbReference type="Gene3D" id="2.60.120.10">
    <property type="entry name" value="Jelly Rolls"/>
    <property type="match status" value="1"/>
</dbReference>
<organism evidence="2 3">
    <name type="scientific">Azomonas agilis</name>
    <dbReference type="NCBI Taxonomy" id="116849"/>
    <lineage>
        <taxon>Bacteria</taxon>
        <taxon>Pseudomonadati</taxon>
        <taxon>Pseudomonadota</taxon>
        <taxon>Gammaproteobacteria</taxon>
        <taxon>Pseudomonadales</taxon>
        <taxon>Pseudomonadaceae</taxon>
        <taxon>Azomonas</taxon>
    </lineage>
</organism>
<feature type="domain" description="Cupin type-2" evidence="1">
    <location>
        <begin position="48"/>
        <end position="102"/>
    </location>
</feature>
<comment type="caution">
    <text evidence="2">The sequence shown here is derived from an EMBL/GenBank/DDBJ whole genome shotgun (WGS) entry which is preliminary data.</text>
</comment>
<reference evidence="2 3" key="1">
    <citation type="submission" date="2019-07" db="EMBL/GenBank/DDBJ databases">
        <title>Genomic Encyclopedia of Type Strains, Phase I: the one thousand microbial genomes (KMG-I) project.</title>
        <authorList>
            <person name="Kyrpides N."/>
        </authorList>
    </citation>
    <scope>NUCLEOTIDE SEQUENCE [LARGE SCALE GENOMIC DNA]</scope>
    <source>
        <strain evidence="2 3">DSM 375</strain>
    </source>
</reference>
<dbReference type="RefSeq" id="WP_144570504.1">
    <property type="nucleotide sequence ID" value="NZ_VLKG01000002.1"/>
</dbReference>
<dbReference type="InterPro" id="IPR014710">
    <property type="entry name" value="RmlC-like_jellyroll"/>
</dbReference>
<dbReference type="SUPFAM" id="SSF51182">
    <property type="entry name" value="RmlC-like cupins"/>
    <property type="match status" value="1"/>
</dbReference>
<dbReference type="Proteomes" id="UP000319627">
    <property type="component" value="Unassembled WGS sequence"/>
</dbReference>
<dbReference type="Pfam" id="PF07883">
    <property type="entry name" value="Cupin_2"/>
    <property type="match status" value="1"/>
</dbReference>
<keyword evidence="3" id="KW-1185">Reference proteome</keyword>
<dbReference type="EMBL" id="VLKG01000002">
    <property type="protein sequence ID" value="TWH76719.1"/>
    <property type="molecule type" value="Genomic_DNA"/>
</dbReference>
<evidence type="ECO:0000313" key="3">
    <source>
        <dbReference type="Proteomes" id="UP000319627"/>
    </source>
</evidence>
<evidence type="ECO:0000313" key="2">
    <source>
        <dbReference type="EMBL" id="TWH76719.1"/>
    </source>
</evidence>
<accession>A0A562J0B5</accession>
<protein>
    <submittedName>
        <fullName evidence="2">Cupin 2 domain-containing protein</fullName>
    </submittedName>
</protein>
<gene>
    <name evidence="2" type="ORF">LX59_00764</name>
</gene>
<dbReference type="CDD" id="cd06981">
    <property type="entry name" value="cupin_reut_a1446"/>
    <property type="match status" value="1"/>
</dbReference>
<name>A0A562J0B5_9GAMM</name>
<evidence type="ECO:0000259" key="1">
    <source>
        <dbReference type="Pfam" id="PF07883"/>
    </source>
</evidence>
<sequence length="118" mass="13298">MIANLLNSLPNTQDAERFEDILKVPGCRVERIVSFGQTSPADFWYDQSWDEWVLVLSGEALLQLEDRSEPVRLLAGDHLLIPARLRHRVAFTSPDEPTIWLALHIGETSSEATADVQT</sequence>
<dbReference type="InterPro" id="IPR011051">
    <property type="entry name" value="RmlC_Cupin_sf"/>
</dbReference>
<dbReference type="OrthoDB" id="9798585at2"/>
<proteinExistence type="predicted"/>
<dbReference type="AlphaFoldDB" id="A0A562J0B5"/>